<organism evidence="2 3">
    <name type="scientific">Variovorax paradoxus</name>
    <dbReference type="NCBI Taxonomy" id="34073"/>
    <lineage>
        <taxon>Bacteria</taxon>
        <taxon>Pseudomonadati</taxon>
        <taxon>Pseudomonadota</taxon>
        <taxon>Betaproteobacteria</taxon>
        <taxon>Burkholderiales</taxon>
        <taxon>Comamonadaceae</taxon>
        <taxon>Variovorax</taxon>
    </lineage>
</organism>
<gene>
    <name evidence="2" type="ORF">J2738_002851</name>
</gene>
<proteinExistence type="predicted"/>
<dbReference type="EMBL" id="JAVDQZ010000004">
    <property type="protein sequence ID" value="MDR6426713.1"/>
    <property type="molecule type" value="Genomic_DNA"/>
</dbReference>
<dbReference type="InterPro" id="IPR041271">
    <property type="entry name" value="AGPT-Pplase3"/>
</dbReference>
<protein>
    <recommendedName>
        <fullName evidence="1">Alpha-glutamyl/putrescinyl thymine pyrophosphorylase clade 3 domain-containing protein</fullName>
    </recommendedName>
</protein>
<name>A0AAE3XZQ1_VARPD</name>
<dbReference type="AlphaFoldDB" id="A0AAE3XZQ1"/>
<reference evidence="2" key="1">
    <citation type="submission" date="2023-07" db="EMBL/GenBank/DDBJ databases">
        <title>Sorghum-associated microbial communities from plants grown in Nebraska, USA.</title>
        <authorList>
            <person name="Schachtman D."/>
        </authorList>
    </citation>
    <scope>NUCLEOTIDE SEQUENCE</scope>
    <source>
        <strain evidence="2">DS2114</strain>
    </source>
</reference>
<sequence>MRGHEKEQRAGELEASLLEFHKQVMPLHGVVQAENMLAFVAQLIDSLHRVEYVHAIRKRPIGAGRTDPRNPLFDPIRAAVVMSKDQPEEAFWLVFLATHCGRNLRTEWQLVRELYGASEAAPWTWARVLADPQAYADWIEDHHDEFQGKFGNHRKYESLKPGVHGTSAVMMSYAAWIKDFGSHVQMVAQAQDQAQGDPRLAFALLYNQMRDVLRFGRTGRFDYLTMLGKVGLAAIDADSTYMNEATGPKRGARLLFDGQIDSKSNARMLEGRVSALERHLGVGMQVMEDAMCNWQKSPNRYLSFRG</sequence>
<evidence type="ECO:0000259" key="1">
    <source>
        <dbReference type="Pfam" id="PF18746"/>
    </source>
</evidence>
<accession>A0AAE3XZQ1</accession>
<dbReference type="Pfam" id="PF18746">
    <property type="entry name" value="aGPT-Pplase3"/>
    <property type="match status" value="1"/>
</dbReference>
<evidence type="ECO:0000313" key="3">
    <source>
        <dbReference type="Proteomes" id="UP001184828"/>
    </source>
</evidence>
<dbReference type="RefSeq" id="WP_309927611.1">
    <property type="nucleotide sequence ID" value="NZ_JAVDQZ010000004.1"/>
</dbReference>
<dbReference type="Proteomes" id="UP001184828">
    <property type="component" value="Unassembled WGS sequence"/>
</dbReference>
<evidence type="ECO:0000313" key="2">
    <source>
        <dbReference type="EMBL" id="MDR6426713.1"/>
    </source>
</evidence>
<feature type="domain" description="Alpha-glutamyl/putrescinyl thymine pyrophosphorylase clade 3" evidence="1">
    <location>
        <begin position="38"/>
        <end position="306"/>
    </location>
</feature>
<comment type="caution">
    <text evidence="2">The sequence shown here is derived from an EMBL/GenBank/DDBJ whole genome shotgun (WGS) entry which is preliminary data.</text>
</comment>